<dbReference type="Proteomes" id="UP000324222">
    <property type="component" value="Unassembled WGS sequence"/>
</dbReference>
<dbReference type="AlphaFoldDB" id="A0A5B7KDU9"/>
<comment type="caution">
    <text evidence="1">The sequence shown here is derived from an EMBL/GenBank/DDBJ whole genome shotgun (WGS) entry which is preliminary data.</text>
</comment>
<dbReference type="EMBL" id="VSRR010145557">
    <property type="protein sequence ID" value="MPD05350.1"/>
    <property type="molecule type" value="Genomic_DNA"/>
</dbReference>
<evidence type="ECO:0000313" key="2">
    <source>
        <dbReference type="Proteomes" id="UP000324222"/>
    </source>
</evidence>
<sequence length="77" mass="9070">MIVFQKTLARDIVERSEQALHVCRTSAALARREWCSWRTGPLGGRPWLAVPERRCWEPFFEGKWTTSLMRMTGSIMW</sequence>
<evidence type="ECO:0000313" key="1">
    <source>
        <dbReference type="EMBL" id="MPD05350.1"/>
    </source>
</evidence>
<proteinExistence type="predicted"/>
<accession>A0A5B7KDU9</accession>
<organism evidence="1 2">
    <name type="scientific">Portunus trituberculatus</name>
    <name type="common">Swimming crab</name>
    <name type="synonym">Neptunus trituberculatus</name>
    <dbReference type="NCBI Taxonomy" id="210409"/>
    <lineage>
        <taxon>Eukaryota</taxon>
        <taxon>Metazoa</taxon>
        <taxon>Ecdysozoa</taxon>
        <taxon>Arthropoda</taxon>
        <taxon>Crustacea</taxon>
        <taxon>Multicrustacea</taxon>
        <taxon>Malacostraca</taxon>
        <taxon>Eumalacostraca</taxon>
        <taxon>Eucarida</taxon>
        <taxon>Decapoda</taxon>
        <taxon>Pleocyemata</taxon>
        <taxon>Brachyura</taxon>
        <taxon>Eubrachyura</taxon>
        <taxon>Portunoidea</taxon>
        <taxon>Portunidae</taxon>
        <taxon>Portuninae</taxon>
        <taxon>Portunus</taxon>
    </lineage>
</organism>
<gene>
    <name evidence="1" type="ORF">E2C01_101089</name>
</gene>
<keyword evidence="2" id="KW-1185">Reference proteome</keyword>
<reference evidence="1 2" key="1">
    <citation type="submission" date="2019-05" db="EMBL/GenBank/DDBJ databases">
        <title>Another draft genome of Portunus trituberculatus and its Hox gene families provides insights of decapod evolution.</title>
        <authorList>
            <person name="Jeong J.-H."/>
            <person name="Song I."/>
            <person name="Kim S."/>
            <person name="Choi T."/>
            <person name="Kim D."/>
            <person name="Ryu S."/>
            <person name="Kim W."/>
        </authorList>
    </citation>
    <scope>NUCLEOTIDE SEQUENCE [LARGE SCALE GENOMIC DNA]</scope>
    <source>
        <tissue evidence="1">Muscle</tissue>
    </source>
</reference>
<protein>
    <submittedName>
        <fullName evidence="1">Uncharacterized protein</fullName>
    </submittedName>
</protein>
<name>A0A5B7KDU9_PORTR</name>